<dbReference type="GO" id="GO:0017004">
    <property type="term" value="P:cytochrome complex assembly"/>
    <property type="evidence" value="ECO:0007669"/>
    <property type="project" value="UniProtKB-KW"/>
</dbReference>
<keyword evidence="5" id="KW-1185">Reference proteome</keyword>
<dbReference type="KEGG" id="cbv:U729_2284"/>
<dbReference type="InterPro" id="IPR013740">
    <property type="entry name" value="Redoxin"/>
</dbReference>
<name>A0A0A7FRV2_9CLOT</name>
<dbReference type="InterPro" id="IPR036249">
    <property type="entry name" value="Thioredoxin-like_sf"/>
</dbReference>
<dbReference type="InterPro" id="IPR050553">
    <property type="entry name" value="Thioredoxin_ResA/DsbE_sf"/>
</dbReference>
<dbReference type="Pfam" id="PF08534">
    <property type="entry name" value="Redoxin"/>
    <property type="match status" value="1"/>
</dbReference>
<evidence type="ECO:0000256" key="1">
    <source>
        <dbReference type="ARBA" id="ARBA00004196"/>
    </source>
</evidence>
<dbReference type="OrthoDB" id="9809733at2"/>
<keyword evidence="4" id="KW-0560">Oxidoreductase</keyword>
<dbReference type="PANTHER" id="PTHR42852">
    <property type="entry name" value="THIOL:DISULFIDE INTERCHANGE PROTEIN DSBE"/>
    <property type="match status" value="1"/>
</dbReference>
<evidence type="ECO:0000259" key="3">
    <source>
        <dbReference type="PROSITE" id="PS51352"/>
    </source>
</evidence>
<dbReference type="Gene3D" id="3.40.30.10">
    <property type="entry name" value="Glutaredoxin"/>
    <property type="match status" value="1"/>
</dbReference>
<dbReference type="eggNOG" id="COG0526">
    <property type="taxonomic scope" value="Bacteria"/>
</dbReference>
<sequence>MNGKKNLILSLMAIVILLGVGGISYKYLSNKYQEKQNTYSETSDESEKSEFNNIYNSKNNTNENIMFRDFKVYNKKGEAVKLSDYKGKKAVVINFWASWCPPCKAEMPYFNEATKKYKDKDVEILMVNITDGMRETEDKALDYIESKGYNMNVMFDKDLSAASAYEVEALPRTIFIDKEGNIINNYTGLISEEILDNNINRIIEQ</sequence>
<dbReference type="Proteomes" id="UP000030635">
    <property type="component" value="Chromosome"/>
</dbReference>
<comment type="subcellular location">
    <subcellularLocation>
        <location evidence="1">Cell envelope</location>
    </subcellularLocation>
</comment>
<accession>A0A0A7FRV2</accession>
<evidence type="ECO:0000256" key="2">
    <source>
        <dbReference type="ARBA" id="ARBA00022748"/>
    </source>
</evidence>
<evidence type="ECO:0000313" key="4">
    <source>
        <dbReference type="EMBL" id="AIY82354.1"/>
    </source>
</evidence>
<dbReference type="HOGENOM" id="CLU_042529_11_4_9"/>
<dbReference type="RefSeq" id="WP_039315038.1">
    <property type="nucleotide sequence ID" value="NZ_CP006905.1"/>
</dbReference>
<dbReference type="InterPro" id="IPR013766">
    <property type="entry name" value="Thioredoxin_domain"/>
</dbReference>
<dbReference type="PROSITE" id="PS51352">
    <property type="entry name" value="THIOREDOXIN_2"/>
    <property type="match status" value="1"/>
</dbReference>
<feature type="domain" description="Thioredoxin" evidence="3">
    <location>
        <begin position="61"/>
        <end position="204"/>
    </location>
</feature>
<evidence type="ECO:0000313" key="5">
    <source>
        <dbReference type="Proteomes" id="UP000030635"/>
    </source>
</evidence>
<keyword evidence="4" id="KW-0575">Peroxidase</keyword>
<organism evidence="4 5">
    <name type="scientific">Clostridium baratii str. Sullivan</name>
    <dbReference type="NCBI Taxonomy" id="1415775"/>
    <lineage>
        <taxon>Bacteria</taxon>
        <taxon>Bacillati</taxon>
        <taxon>Bacillota</taxon>
        <taxon>Clostridia</taxon>
        <taxon>Eubacteriales</taxon>
        <taxon>Clostridiaceae</taxon>
        <taxon>Clostridium</taxon>
    </lineage>
</organism>
<dbReference type="InterPro" id="IPR017937">
    <property type="entry name" value="Thioredoxin_CS"/>
</dbReference>
<dbReference type="CDD" id="cd02966">
    <property type="entry name" value="TlpA_like_family"/>
    <property type="match status" value="1"/>
</dbReference>
<dbReference type="GO" id="GO:0004601">
    <property type="term" value="F:peroxidase activity"/>
    <property type="evidence" value="ECO:0007669"/>
    <property type="project" value="UniProtKB-KW"/>
</dbReference>
<reference evidence="4 5" key="1">
    <citation type="journal article" date="2015" name="Infect. Genet. Evol.">
        <title>Genomic sequences of six botulinum neurotoxin-producing strains representing three clostridial species illustrate the mobility and diversity of botulinum neurotoxin genes.</title>
        <authorList>
            <person name="Smith T.J."/>
            <person name="Hill K.K."/>
            <person name="Xie G."/>
            <person name="Foley B.T."/>
            <person name="Williamson C.H."/>
            <person name="Foster J.T."/>
            <person name="Johnson S.L."/>
            <person name="Chertkov O."/>
            <person name="Teshima H."/>
            <person name="Gibbons H.S."/>
            <person name="Johnsky L.A."/>
            <person name="Karavis M.A."/>
            <person name="Smith L.A."/>
        </authorList>
    </citation>
    <scope>NUCLEOTIDE SEQUENCE [LARGE SCALE GENOMIC DNA]</scope>
    <source>
        <strain evidence="4">Sullivan</strain>
    </source>
</reference>
<dbReference type="AlphaFoldDB" id="A0A0A7FRV2"/>
<proteinExistence type="predicted"/>
<dbReference type="GO" id="GO:0030313">
    <property type="term" value="C:cell envelope"/>
    <property type="evidence" value="ECO:0007669"/>
    <property type="project" value="UniProtKB-SubCell"/>
</dbReference>
<dbReference type="STRING" id="1561.NPD11_734"/>
<dbReference type="PANTHER" id="PTHR42852:SF17">
    <property type="entry name" value="THIOREDOXIN-LIKE PROTEIN HI_1115"/>
    <property type="match status" value="1"/>
</dbReference>
<protein>
    <submittedName>
        <fullName evidence="4">Glutathione peroxidase family protein</fullName>
    </submittedName>
</protein>
<dbReference type="PROSITE" id="PS00194">
    <property type="entry name" value="THIOREDOXIN_1"/>
    <property type="match status" value="1"/>
</dbReference>
<dbReference type="SUPFAM" id="SSF52833">
    <property type="entry name" value="Thioredoxin-like"/>
    <property type="match status" value="1"/>
</dbReference>
<dbReference type="EMBL" id="CP006905">
    <property type="protein sequence ID" value="AIY82354.1"/>
    <property type="molecule type" value="Genomic_DNA"/>
</dbReference>
<gene>
    <name evidence="4" type="ORF">U729_2284</name>
</gene>
<keyword evidence="2" id="KW-0201">Cytochrome c-type biogenesis</keyword>